<feature type="transmembrane region" description="Helical" evidence="1">
    <location>
        <begin position="89"/>
        <end position="106"/>
    </location>
</feature>
<keyword evidence="1" id="KW-1133">Transmembrane helix</keyword>
<dbReference type="KEGG" id="ccm:Ccan_19260"/>
<feature type="transmembrane region" description="Helical" evidence="1">
    <location>
        <begin position="28"/>
        <end position="46"/>
    </location>
</feature>
<dbReference type="RefSeq" id="WP_013998026.1">
    <property type="nucleotide sequence ID" value="NC_015846.1"/>
</dbReference>
<keyword evidence="1" id="KW-0812">Transmembrane</keyword>
<dbReference type="Pfam" id="PF04020">
    <property type="entry name" value="Phage_holin_4_2"/>
    <property type="match status" value="1"/>
</dbReference>
<dbReference type="EMBL" id="CP002113">
    <property type="protein sequence ID" value="AEK24042.1"/>
    <property type="molecule type" value="Genomic_DNA"/>
</dbReference>
<name>F9YTC3_CAPCC</name>
<dbReference type="InterPro" id="IPR007165">
    <property type="entry name" value="Phage_holin_4_2"/>
</dbReference>
<keyword evidence="1" id="KW-0472">Membrane</keyword>
<keyword evidence="3" id="KW-1185">Reference proteome</keyword>
<sequence length="117" mass="12598">MKFVVNLLLTALAVLVLANILPGASITDYFTAILVAFVLAILNVLVRPVLFFISIPITVVTLGLFLFVINAIIILLAGELVGGFSVHGFWAALLFSLCLSLTQSVIDKLIENANQKQ</sequence>
<evidence type="ECO:0000313" key="3">
    <source>
        <dbReference type="Proteomes" id="UP000008895"/>
    </source>
</evidence>
<proteinExistence type="predicted"/>
<dbReference type="PANTHER" id="PTHR37309:SF1">
    <property type="entry name" value="SLR0284 PROTEIN"/>
    <property type="match status" value="1"/>
</dbReference>
<dbReference type="eggNOG" id="COG1950">
    <property type="taxonomic scope" value="Bacteria"/>
</dbReference>
<dbReference type="HOGENOM" id="CLU_120441_2_0_10"/>
<dbReference type="PANTHER" id="PTHR37309">
    <property type="entry name" value="SLR0284 PROTEIN"/>
    <property type="match status" value="1"/>
</dbReference>
<reference evidence="2 3" key="1">
    <citation type="journal article" date="2011" name="J. Bacteriol.">
        <title>Complete genome sequence of the dog commensal and human pathogen Capnocytophaga canimorsus strain 5.</title>
        <authorList>
            <person name="Manfredi P."/>
            <person name="Pagni M."/>
            <person name="Cornelis G.R."/>
        </authorList>
    </citation>
    <scope>NUCLEOTIDE SEQUENCE [LARGE SCALE GENOMIC DNA]</scope>
    <source>
        <strain evidence="3">5</strain>
    </source>
</reference>
<gene>
    <name evidence="2" type="ordered locus">Ccan_19260</name>
</gene>
<dbReference type="STRING" id="860228.Ccan_19260"/>
<protein>
    <recommendedName>
        <fullName evidence="4">Phage holin family protein</fullName>
    </recommendedName>
</protein>
<accession>F9YTC3</accession>
<evidence type="ECO:0008006" key="4">
    <source>
        <dbReference type="Google" id="ProtNLM"/>
    </source>
</evidence>
<organism evidence="2 3">
    <name type="scientific">Capnocytophaga canimorsus (strain 5)</name>
    <dbReference type="NCBI Taxonomy" id="860228"/>
    <lineage>
        <taxon>Bacteria</taxon>
        <taxon>Pseudomonadati</taxon>
        <taxon>Bacteroidota</taxon>
        <taxon>Flavobacteriia</taxon>
        <taxon>Flavobacteriales</taxon>
        <taxon>Flavobacteriaceae</taxon>
        <taxon>Capnocytophaga</taxon>
    </lineage>
</organism>
<evidence type="ECO:0000313" key="2">
    <source>
        <dbReference type="EMBL" id="AEK24042.1"/>
    </source>
</evidence>
<dbReference type="Proteomes" id="UP000008895">
    <property type="component" value="Chromosome"/>
</dbReference>
<dbReference type="AlphaFoldDB" id="F9YTC3"/>
<feature type="transmembrane region" description="Helical" evidence="1">
    <location>
        <begin position="53"/>
        <end position="77"/>
    </location>
</feature>
<evidence type="ECO:0000256" key="1">
    <source>
        <dbReference type="SAM" id="Phobius"/>
    </source>
</evidence>
<dbReference type="OrthoDB" id="6402664at2"/>